<dbReference type="Pfam" id="PF23861">
    <property type="entry name" value="Ribophorin_II_2nd"/>
    <property type="match status" value="1"/>
</dbReference>
<dbReference type="Pfam" id="PF25147">
    <property type="entry name" value="Ribophorin_II_C"/>
    <property type="match status" value="1"/>
</dbReference>
<evidence type="ECO:0000259" key="13">
    <source>
        <dbReference type="Pfam" id="PF05817"/>
    </source>
</evidence>
<proteinExistence type="inferred from homology"/>
<sequence length="640" mass="71162">MTSTSFMMIIFMILPIFSWCATSTVAANLSPANLDGLKAQFQTAMKSFSDVASLHYTLAGIKELGVQPPDSFCNDIKKLVDKSNIESIYHATEAAKTLANCKLPVEDYRSVVTSTLQSDKSTTSEIYYAVSSSVNLGLTVDEASIEKRLNTLAKTDDSILSQGYALLTGAQLSQPVAKFYADTVNDLVQQADEIDGRTLQYEGGVGTTALLVSAFYEVAEKAGAAMKIDPKQLHKFASYFSTKRHVATLRSAYYLTKVFKYLSDNKNTMPVVVTRVSPSAISAQNPSVLVSVSNLLGQPVGEISVVAESAKRKDDGVVVISKQKLTSKASDFSVFELPFYDTKIPRGFYTIHLTLTPRGDGKLIGLTDNTIDVKVTSEGAIENAELSVSDRDNTAQAKTYKLTYPNVQSEKLELDYHQKLVLKFQIKDKRTGEFIRVQQAFLRFTNKKSNKEIIYLAEATDGSNSQYKVEVDLQTNANDFRHQSGAYNAALILGDQLLQNAYEWKLNDNIQLSFHEDSQADKNHQNLYVPRPEIVHQFRLDEVRPPTVVSLVFSALTLLPLLILFILWIKLGFNLSGLPLGLSPLGFHISHGAVFALMFFYWKYLDMFQTIRYLALISIPLFIFGHRVLATLAARREKKA</sequence>
<feature type="signal peptide" evidence="12">
    <location>
        <begin position="1"/>
        <end position="26"/>
    </location>
</feature>
<evidence type="ECO:0000256" key="8">
    <source>
        <dbReference type="ARBA" id="ARBA00022824"/>
    </source>
</evidence>
<feature type="transmembrane region" description="Helical" evidence="12">
    <location>
        <begin position="581"/>
        <end position="601"/>
    </location>
</feature>
<dbReference type="InterPro" id="IPR055373">
    <property type="entry name" value="Ribophorin_II_N"/>
</dbReference>
<evidence type="ECO:0000259" key="15">
    <source>
        <dbReference type="Pfam" id="PF23861"/>
    </source>
</evidence>
<dbReference type="InterPro" id="IPR055374">
    <property type="entry name" value="Ribophorin_II_3rd"/>
</dbReference>
<reference evidence="17" key="1">
    <citation type="submission" date="2021-02" db="EMBL/GenBank/DDBJ databases">
        <authorList>
            <person name="Nowell W R."/>
        </authorList>
    </citation>
    <scope>NUCLEOTIDE SEQUENCE</scope>
</reference>
<comment type="similarity">
    <text evidence="4 12">Belongs to the SWP1 family.</text>
</comment>
<protein>
    <recommendedName>
        <fullName evidence="5 12">Dolichyl-diphosphooligosaccharide--protein glycosyltransferase subunit 2</fullName>
    </recommendedName>
    <alternativeName>
        <fullName evidence="12">Ribophorin-2</fullName>
    </alternativeName>
</protein>
<comment type="pathway">
    <text evidence="3 12">Protein modification; protein glycosylation.</text>
</comment>
<evidence type="ECO:0000256" key="10">
    <source>
        <dbReference type="ARBA" id="ARBA00023136"/>
    </source>
</evidence>
<feature type="transmembrane region" description="Helical" evidence="12">
    <location>
        <begin position="548"/>
        <end position="569"/>
    </location>
</feature>
<keyword evidence="6 12" id="KW-0812">Transmembrane</keyword>
<evidence type="ECO:0000256" key="2">
    <source>
        <dbReference type="ARBA" id="ARBA00004477"/>
    </source>
</evidence>
<keyword evidence="19" id="KW-1185">Reference proteome</keyword>
<evidence type="ECO:0000256" key="12">
    <source>
        <dbReference type="RuleBase" id="RU366029"/>
    </source>
</evidence>
<dbReference type="OrthoDB" id="432292at2759"/>
<evidence type="ECO:0000256" key="7">
    <source>
        <dbReference type="ARBA" id="ARBA00022729"/>
    </source>
</evidence>
<feature type="transmembrane region" description="Helical" evidence="12">
    <location>
        <begin position="613"/>
        <end position="634"/>
    </location>
</feature>
<feature type="domain" description="Ribophorin II N-terminal" evidence="13">
    <location>
        <begin position="29"/>
        <end position="263"/>
    </location>
</feature>
<gene>
    <name evidence="18" type="ORF">BJG266_LOCUS12252</name>
    <name evidence="17" type="ORF">QVE165_LOCUS2725</name>
</gene>
<keyword evidence="7 12" id="KW-0732">Signal</keyword>
<comment type="function">
    <text evidence="1 12">Subunit of the oligosaccharyl transferase (OST) complex that catalyzes the initial transfer of a defined glycan (Glc(3)Man(9)GlcNAc(2) in eukaryotes) from the lipid carrier dolichol-pyrophosphate to an asparagine residue within an Asn-X-Ser/Thr consensus motif in nascent polypeptide chains, the first step in protein N-glycosylation. N-glycosylation occurs cotranslationally and the complex associates with the Sec61 complex at the channel-forming translocon complex that mediates protein translocation across the endoplasmic reticulum (ER). All subunits are required for a maximal enzyme activity.</text>
</comment>
<dbReference type="GO" id="GO:0006487">
    <property type="term" value="P:protein N-linked glycosylation"/>
    <property type="evidence" value="ECO:0007669"/>
    <property type="project" value="UniProtKB-UniRule"/>
</dbReference>
<feature type="domain" description="Ribophorin II C-terminal" evidence="16">
    <location>
        <begin position="538"/>
        <end position="636"/>
    </location>
</feature>
<dbReference type="UniPathway" id="UPA00378"/>
<evidence type="ECO:0000259" key="16">
    <source>
        <dbReference type="Pfam" id="PF25147"/>
    </source>
</evidence>
<feature type="domain" description="Ribophorin II third" evidence="14">
    <location>
        <begin position="382"/>
        <end position="508"/>
    </location>
</feature>
<feature type="chain" id="PRO_5035952951" description="Dolichyl-diphosphooligosaccharide--protein glycosyltransferase subunit 2" evidence="12">
    <location>
        <begin position="27"/>
        <end position="640"/>
    </location>
</feature>
<dbReference type="Proteomes" id="UP000663877">
    <property type="component" value="Unassembled WGS sequence"/>
</dbReference>
<keyword evidence="9 12" id="KW-1133">Transmembrane helix</keyword>
<dbReference type="EMBL" id="CAJNOM010000009">
    <property type="protein sequence ID" value="CAF0773208.1"/>
    <property type="molecule type" value="Genomic_DNA"/>
</dbReference>
<evidence type="ECO:0000313" key="19">
    <source>
        <dbReference type="Proteomes" id="UP000663832"/>
    </source>
</evidence>
<accession>A0A813QTG2</accession>
<evidence type="ECO:0000256" key="1">
    <source>
        <dbReference type="ARBA" id="ARBA00002791"/>
    </source>
</evidence>
<dbReference type="PANTHER" id="PTHR12640:SF0">
    <property type="entry name" value="DOLICHYL-DIPHOSPHOOLIGOSACCHARIDE--PROTEIN GLYCOSYLTRANSFERASE SUBUNIT 2"/>
    <property type="match status" value="1"/>
</dbReference>
<evidence type="ECO:0000256" key="5">
    <source>
        <dbReference type="ARBA" id="ARBA00017612"/>
    </source>
</evidence>
<evidence type="ECO:0000256" key="4">
    <source>
        <dbReference type="ARBA" id="ARBA00009038"/>
    </source>
</evidence>
<comment type="subunit">
    <text evidence="11">Component of the oligosaccharyltransferase (OST) complex. OST exists in two different complex forms which contain common core subunits RPN1, RPN2, OST48, OST4, DAD1 and TMEM258, either STT3A or STT3B as catalytic subunits, and form-specific accessory subunits. STT3A complex assembly occurs through the formation of 3 subcomplexes. Subcomplex 1 contains RPN1 and TMEM258, subcomplex 2 contains the STT3A-specific subunits STT3A, DC2/OSTC, and KCP2 as well as the core subunit OST4, and subcomplex 3 contains RPN2, DAD1, and OST48. The STT3A complex can form stable complexes with the Sec61 complex or with both the Sec61 and TRAP complexes. Interacts with DDI2. Interacts with TMEM35A/NACHO.</text>
</comment>
<evidence type="ECO:0000259" key="14">
    <source>
        <dbReference type="Pfam" id="PF23860"/>
    </source>
</evidence>
<dbReference type="InterPro" id="IPR008814">
    <property type="entry name" value="Swp1"/>
</dbReference>
<dbReference type="EMBL" id="CAJNOI010000047">
    <property type="protein sequence ID" value="CAF0933882.1"/>
    <property type="molecule type" value="Genomic_DNA"/>
</dbReference>
<keyword evidence="8 12" id="KW-0256">Endoplasmic reticulum</keyword>
<dbReference type="Pfam" id="PF05817">
    <property type="entry name" value="Ribophorin_II"/>
    <property type="match status" value="1"/>
</dbReference>
<comment type="caution">
    <text evidence="17">The sequence shown here is derived from an EMBL/GenBank/DDBJ whole genome shotgun (WGS) entry which is preliminary data.</text>
</comment>
<evidence type="ECO:0000256" key="9">
    <source>
        <dbReference type="ARBA" id="ARBA00022989"/>
    </source>
</evidence>
<evidence type="ECO:0000313" key="17">
    <source>
        <dbReference type="EMBL" id="CAF0773208.1"/>
    </source>
</evidence>
<dbReference type="InterPro" id="IPR056790">
    <property type="entry name" value="Ribophorin_II_C"/>
</dbReference>
<evidence type="ECO:0000256" key="6">
    <source>
        <dbReference type="ARBA" id="ARBA00022692"/>
    </source>
</evidence>
<feature type="domain" description="Ribophorin II second" evidence="15">
    <location>
        <begin position="271"/>
        <end position="375"/>
    </location>
</feature>
<dbReference type="Pfam" id="PF23860">
    <property type="entry name" value="Ribophorin_II_3rd"/>
    <property type="match status" value="1"/>
</dbReference>
<name>A0A813QTG2_9BILA</name>
<keyword evidence="10 12" id="KW-0472">Membrane</keyword>
<dbReference type="GO" id="GO:0008250">
    <property type="term" value="C:oligosaccharyltransferase complex"/>
    <property type="evidence" value="ECO:0007669"/>
    <property type="project" value="UniProtKB-UniRule"/>
</dbReference>
<dbReference type="PANTHER" id="PTHR12640">
    <property type="entry name" value="RIBOPHORIN II"/>
    <property type="match status" value="1"/>
</dbReference>
<comment type="subcellular location">
    <subcellularLocation>
        <location evidence="2 12">Endoplasmic reticulum membrane</location>
        <topology evidence="2 12">Multi-pass membrane protein</topology>
    </subcellularLocation>
</comment>
<dbReference type="Proteomes" id="UP000663832">
    <property type="component" value="Unassembled WGS sequence"/>
</dbReference>
<organism evidence="17 19">
    <name type="scientific">Adineta steineri</name>
    <dbReference type="NCBI Taxonomy" id="433720"/>
    <lineage>
        <taxon>Eukaryota</taxon>
        <taxon>Metazoa</taxon>
        <taxon>Spiralia</taxon>
        <taxon>Gnathifera</taxon>
        <taxon>Rotifera</taxon>
        <taxon>Eurotatoria</taxon>
        <taxon>Bdelloidea</taxon>
        <taxon>Adinetida</taxon>
        <taxon>Adinetidae</taxon>
        <taxon>Adineta</taxon>
    </lineage>
</organism>
<evidence type="ECO:0000256" key="11">
    <source>
        <dbReference type="ARBA" id="ARBA00046750"/>
    </source>
</evidence>
<evidence type="ECO:0000313" key="18">
    <source>
        <dbReference type="EMBL" id="CAF0933882.1"/>
    </source>
</evidence>
<dbReference type="AlphaFoldDB" id="A0A813QTG2"/>
<evidence type="ECO:0000256" key="3">
    <source>
        <dbReference type="ARBA" id="ARBA00004922"/>
    </source>
</evidence>
<dbReference type="InterPro" id="IPR055375">
    <property type="entry name" value="Ribophorin_II_2nd"/>
</dbReference>